<dbReference type="PANTHER" id="PTHR43312">
    <property type="entry name" value="D-THREO-ALDOSE 1-DEHYDROGENASE"/>
    <property type="match status" value="1"/>
</dbReference>
<dbReference type="Gene3D" id="3.20.20.100">
    <property type="entry name" value="NADP-dependent oxidoreductase domain"/>
    <property type="match status" value="1"/>
</dbReference>
<dbReference type="CDD" id="cd19095">
    <property type="entry name" value="AKR_PA4992-like"/>
    <property type="match status" value="1"/>
</dbReference>
<reference evidence="3" key="1">
    <citation type="submission" date="2017-06" db="EMBL/GenBank/DDBJ databases">
        <authorList>
            <person name="Varghese N."/>
            <person name="Submissions S."/>
        </authorList>
    </citation>
    <scope>NUCLEOTIDE SEQUENCE [LARGE SCALE GENOMIC DNA]</scope>
    <source>
        <strain evidence="3">DSM 11116</strain>
    </source>
</reference>
<accession>A0A212T0D6</accession>
<dbReference type="RefSeq" id="WP_088841440.1">
    <property type="nucleotide sequence ID" value="NZ_FYEW01000001.1"/>
</dbReference>
<organism evidence="2 3">
    <name type="scientific">Hymenobacter gelipurpurascens</name>
    <dbReference type="NCBI Taxonomy" id="89968"/>
    <lineage>
        <taxon>Bacteria</taxon>
        <taxon>Pseudomonadati</taxon>
        <taxon>Bacteroidota</taxon>
        <taxon>Cytophagia</taxon>
        <taxon>Cytophagales</taxon>
        <taxon>Hymenobacteraceae</taxon>
        <taxon>Hymenobacter</taxon>
    </lineage>
</organism>
<dbReference type="PANTHER" id="PTHR43312:SF1">
    <property type="entry name" value="NADP-DEPENDENT OXIDOREDUCTASE DOMAIN-CONTAINING PROTEIN"/>
    <property type="match status" value="1"/>
</dbReference>
<proteinExistence type="predicted"/>
<keyword evidence="3" id="KW-1185">Reference proteome</keyword>
<dbReference type="EMBL" id="FYEW01000001">
    <property type="protein sequence ID" value="SNC59497.1"/>
    <property type="molecule type" value="Genomic_DNA"/>
</dbReference>
<dbReference type="InterPro" id="IPR053135">
    <property type="entry name" value="AKR2_Oxidoreductase"/>
</dbReference>
<dbReference type="InterPro" id="IPR023210">
    <property type="entry name" value="NADP_OxRdtase_dom"/>
</dbReference>
<dbReference type="Pfam" id="PF00248">
    <property type="entry name" value="Aldo_ket_red"/>
    <property type="match status" value="1"/>
</dbReference>
<dbReference type="OrthoDB" id="9783572at2"/>
<gene>
    <name evidence="2" type="ORF">SAMN06265337_0065</name>
</gene>
<dbReference type="InterPro" id="IPR036812">
    <property type="entry name" value="NAD(P)_OxRdtase_dom_sf"/>
</dbReference>
<protein>
    <submittedName>
        <fullName evidence="2">Aldo/keto reductase</fullName>
    </submittedName>
</protein>
<sequence length="273" mass="30534">MLTRLIPATQELLPAVGLGTWQTFDVNDTTAFPPLRQTLQTLHAAGSTLIDSSPMYGRSEEVVGDITATLDAQNSFFYATKVWTQGRDAGIRQMEASLRKLRRNSLDLMQIHNLVDWKTHLPTLRDWRAAGKIRYIGITHYTDAMHTELERVLTTEPIDFVQFNYSILDRHAEKRLLSAAANRGVATLINRPFTEGSLLARVRHQPLPGWAQELDIASWPEFLLKFIVSHPSVTCVIPGTSNPAHLADNLRAGEGPLPDVATREKMAAYVRAL</sequence>
<dbReference type="AlphaFoldDB" id="A0A212T0D6"/>
<dbReference type="SUPFAM" id="SSF51430">
    <property type="entry name" value="NAD(P)-linked oxidoreductase"/>
    <property type="match status" value="1"/>
</dbReference>
<evidence type="ECO:0000313" key="3">
    <source>
        <dbReference type="Proteomes" id="UP000198131"/>
    </source>
</evidence>
<feature type="domain" description="NADP-dependent oxidoreductase" evidence="1">
    <location>
        <begin position="16"/>
        <end position="259"/>
    </location>
</feature>
<evidence type="ECO:0000259" key="1">
    <source>
        <dbReference type="Pfam" id="PF00248"/>
    </source>
</evidence>
<name>A0A212T0D6_9BACT</name>
<dbReference type="Proteomes" id="UP000198131">
    <property type="component" value="Unassembled WGS sequence"/>
</dbReference>
<evidence type="ECO:0000313" key="2">
    <source>
        <dbReference type="EMBL" id="SNC59497.1"/>
    </source>
</evidence>